<reference evidence="2 3" key="1">
    <citation type="submission" date="2023-11" db="EMBL/GenBank/DDBJ databases">
        <title>Halocaridina rubra genome assembly.</title>
        <authorList>
            <person name="Smith C."/>
        </authorList>
    </citation>
    <scope>NUCLEOTIDE SEQUENCE [LARGE SCALE GENOMIC DNA]</scope>
    <source>
        <strain evidence="2">EP-1</strain>
        <tissue evidence="2">Whole</tissue>
    </source>
</reference>
<gene>
    <name evidence="2" type="ORF">SK128_004517</name>
</gene>
<dbReference type="Proteomes" id="UP001381693">
    <property type="component" value="Unassembled WGS sequence"/>
</dbReference>
<keyword evidence="3" id="KW-1185">Reference proteome</keyword>
<name>A0AAN8WW02_HALRR</name>
<comment type="caution">
    <text evidence="2">The sequence shown here is derived from an EMBL/GenBank/DDBJ whole genome shotgun (WGS) entry which is preliminary data.</text>
</comment>
<evidence type="ECO:0000313" key="2">
    <source>
        <dbReference type="EMBL" id="KAK7067295.1"/>
    </source>
</evidence>
<sequence>MHTDDIVRTSYAFFANVRVTFRRMDKEMLRNSYVTYKYDAEEIPSLPASPHLVDFHDTQRNTELVFISSHTRGKSTPRCKAVPWDNPKPRNTGYIANHPGVI</sequence>
<evidence type="ECO:0000256" key="1">
    <source>
        <dbReference type="SAM" id="MobiDB-lite"/>
    </source>
</evidence>
<organism evidence="2 3">
    <name type="scientific">Halocaridina rubra</name>
    <name type="common">Hawaiian red shrimp</name>
    <dbReference type="NCBI Taxonomy" id="373956"/>
    <lineage>
        <taxon>Eukaryota</taxon>
        <taxon>Metazoa</taxon>
        <taxon>Ecdysozoa</taxon>
        <taxon>Arthropoda</taxon>
        <taxon>Crustacea</taxon>
        <taxon>Multicrustacea</taxon>
        <taxon>Malacostraca</taxon>
        <taxon>Eumalacostraca</taxon>
        <taxon>Eucarida</taxon>
        <taxon>Decapoda</taxon>
        <taxon>Pleocyemata</taxon>
        <taxon>Caridea</taxon>
        <taxon>Atyoidea</taxon>
        <taxon>Atyidae</taxon>
        <taxon>Halocaridina</taxon>
    </lineage>
</organism>
<dbReference type="AlphaFoldDB" id="A0AAN8WW02"/>
<accession>A0AAN8WW02</accession>
<protein>
    <submittedName>
        <fullName evidence="2">Uncharacterized protein</fullName>
    </submittedName>
</protein>
<dbReference type="EMBL" id="JAXCGZ010018882">
    <property type="protein sequence ID" value="KAK7067295.1"/>
    <property type="molecule type" value="Genomic_DNA"/>
</dbReference>
<proteinExistence type="predicted"/>
<feature type="region of interest" description="Disordered" evidence="1">
    <location>
        <begin position="73"/>
        <end position="102"/>
    </location>
</feature>
<evidence type="ECO:0000313" key="3">
    <source>
        <dbReference type="Proteomes" id="UP001381693"/>
    </source>
</evidence>